<organism evidence="2 3">
    <name type="scientific">Xanthoceras sorbifolium</name>
    <dbReference type="NCBI Taxonomy" id="99658"/>
    <lineage>
        <taxon>Eukaryota</taxon>
        <taxon>Viridiplantae</taxon>
        <taxon>Streptophyta</taxon>
        <taxon>Embryophyta</taxon>
        <taxon>Tracheophyta</taxon>
        <taxon>Spermatophyta</taxon>
        <taxon>Magnoliopsida</taxon>
        <taxon>eudicotyledons</taxon>
        <taxon>Gunneridae</taxon>
        <taxon>Pentapetalae</taxon>
        <taxon>rosids</taxon>
        <taxon>malvids</taxon>
        <taxon>Sapindales</taxon>
        <taxon>Sapindaceae</taxon>
        <taxon>Xanthoceroideae</taxon>
        <taxon>Xanthoceras</taxon>
    </lineage>
</organism>
<evidence type="ECO:0000313" key="3">
    <source>
        <dbReference type="Proteomes" id="UP000827721"/>
    </source>
</evidence>
<evidence type="ECO:0000256" key="1">
    <source>
        <dbReference type="SAM" id="MobiDB-lite"/>
    </source>
</evidence>
<feature type="compositionally biased region" description="Polar residues" evidence="1">
    <location>
        <begin position="14"/>
        <end position="33"/>
    </location>
</feature>
<feature type="region of interest" description="Disordered" evidence="1">
    <location>
        <begin position="1"/>
        <end position="287"/>
    </location>
</feature>
<reference evidence="2 3" key="1">
    <citation type="submission" date="2021-02" db="EMBL/GenBank/DDBJ databases">
        <title>Plant Genome Project.</title>
        <authorList>
            <person name="Zhang R.-G."/>
        </authorList>
    </citation>
    <scope>NUCLEOTIDE SEQUENCE [LARGE SCALE GENOMIC DNA]</scope>
    <source>
        <tissue evidence="2">Leaves</tissue>
    </source>
</reference>
<dbReference type="Proteomes" id="UP000827721">
    <property type="component" value="Unassembled WGS sequence"/>
</dbReference>
<feature type="compositionally biased region" description="Gly residues" evidence="1">
    <location>
        <begin position="68"/>
        <end position="91"/>
    </location>
</feature>
<comment type="caution">
    <text evidence="2">The sequence shown here is derived from an EMBL/GenBank/DDBJ whole genome shotgun (WGS) entry which is preliminary data.</text>
</comment>
<accession>A0ABQ8IJ78</accession>
<protein>
    <submittedName>
        <fullName evidence="2">Uncharacterized protein</fullName>
    </submittedName>
</protein>
<dbReference type="EMBL" id="JAFEMO010000001">
    <property type="protein sequence ID" value="KAH7576222.1"/>
    <property type="molecule type" value="Genomic_DNA"/>
</dbReference>
<dbReference type="InterPro" id="IPR004158">
    <property type="entry name" value="DUF247_pln"/>
</dbReference>
<gene>
    <name evidence="2" type="ORF">JRO89_XS01G0016200</name>
</gene>
<name>A0ABQ8IJ78_9ROSI</name>
<dbReference type="Pfam" id="PF03140">
    <property type="entry name" value="DUF247"/>
    <property type="match status" value="1"/>
</dbReference>
<dbReference type="PANTHER" id="PTHR31170:SF20">
    <property type="entry name" value="DUF247 DOMAIN PROTEIN"/>
    <property type="match status" value="1"/>
</dbReference>
<sequence>MLKSKEEEEELTQPLLSNQKGKAPAQSLSSKISETPPPPLVKHGKVGGSQRSDGSSSSRGGNEVQAGAGTGDPEGGGVATGTGNQGRGGGASNSEIQPEKDASGSGNQGGGRGAYNSEIQPEEPDFGAGNQGGGRGTSNSEIQPEEPDFGAGNQGGGRGTSNSEIQPEEPDFGSGNQGGGMGASNSEIQPEEPDFGAGNQGGGRGASNSEIQPEEPDFGAGNQGRGRGASNSEIQPEEPDFGAGNQGGGRGASNSEIQPEEPDFGSGNQGGGRGASNSEIQPEDGASNSEIQLEVGASSSACIFTLENSLKDFHNVYTPHVISMGPIHYGESAVQKMELVKKLYALPFTTKYGDHIHDFRNFLGVHEARIRESYDWNSSHLTTEELINIVSLDAIFFIELLLLEDNEIFIHRGVDQILKKDLLLLENQIPLFIHLYLCERCSITSTRFLRLLSNFFAIKESVVCGLDEDIVYTAKHVLDLIRLMYTKGVKEKKTTTEEVQVESATTLKKHGFKFHSIRGEGLCSYKLRKTFEDMQFLMSRRILLVRSPNKEEEYFKLKNLFRAKILACPAICEQLHEETNDCNMCKVTCKGDVQTILCESIKQLVPGIISQKRWILLDFGCPYTSQKPCQNFDFSLPDVVVSGSINLVAADNSTEHLLSKLGLVVGDI</sequence>
<keyword evidence="3" id="KW-1185">Reference proteome</keyword>
<evidence type="ECO:0000313" key="2">
    <source>
        <dbReference type="EMBL" id="KAH7576222.1"/>
    </source>
</evidence>
<proteinExistence type="predicted"/>
<dbReference type="PANTHER" id="PTHR31170">
    <property type="entry name" value="BNAC04G53230D PROTEIN"/>
    <property type="match status" value="1"/>
</dbReference>
<feature type="compositionally biased region" description="Low complexity" evidence="1">
    <location>
        <begin position="48"/>
        <end position="61"/>
    </location>
</feature>